<evidence type="ECO:0000256" key="5">
    <source>
        <dbReference type="ARBA" id="ARBA00023163"/>
    </source>
</evidence>
<proteinExistence type="predicted"/>
<dbReference type="Proteomes" id="UP000559809">
    <property type="component" value="Unassembled WGS sequence"/>
</dbReference>
<dbReference type="GO" id="GO:0003677">
    <property type="term" value="F:DNA binding"/>
    <property type="evidence" value="ECO:0007669"/>
    <property type="project" value="UniProtKB-KW"/>
</dbReference>
<dbReference type="RefSeq" id="WP_180156646.1">
    <property type="nucleotide sequence ID" value="NZ_JACCEM010000007.1"/>
</dbReference>
<feature type="coiled-coil region" evidence="6">
    <location>
        <begin position="81"/>
        <end position="108"/>
    </location>
</feature>
<dbReference type="InterPro" id="IPR047057">
    <property type="entry name" value="MerR_fam"/>
</dbReference>
<evidence type="ECO:0000256" key="2">
    <source>
        <dbReference type="ARBA" id="ARBA00022490"/>
    </source>
</evidence>
<dbReference type="GO" id="GO:0005507">
    <property type="term" value="F:copper ion binding"/>
    <property type="evidence" value="ECO:0007669"/>
    <property type="project" value="InterPro"/>
</dbReference>
<comment type="caution">
    <text evidence="8">The sequence shown here is derived from an EMBL/GenBank/DDBJ whole genome shotgun (WGS) entry which is preliminary data.</text>
</comment>
<feature type="domain" description="HTH merR-type" evidence="7">
    <location>
        <begin position="1"/>
        <end position="69"/>
    </location>
</feature>
<dbReference type="EMBL" id="JACCEM010000007">
    <property type="protein sequence ID" value="NYT50582.1"/>
    <property type="molecule type" value="Genomic_DNA"/>
</dbReference>
<dbReference type="AlphaFoldDB" id="A0A853G423"/>
<keyword evidence="2" id="KW-0963">Cytoplasm</keyword>
<dbReference type="CDD" id="cd01108">
    <property type="entry name" value="HTH_CueR"/>
    <property type="match status" value="1"/>
</dbReference>
<evidence type="ECO:0000313" key="9">
    <source>
        <dbReference type="Proteomes" id="UP000559809"/>
    </source>
</evidence>
<keyword evidence="9" id="KW-1185">Reference proteome</keyword>
<dbReference type="InterPro" id="IPR009061">
    <property type="entry name" value="DNA-bd_dom_put_sf"/>
</dbReference>
<keyword evidence="5" id="KW-0804">Transcription</keyword>
<organism evidence="8 9">
    <name type="scientific">Parapusillimonas granuli</name>
    <dbReference type="NCBI Taxonomy" id="380911"/>
    <lineage>
        <taxon>Bacteria</taxon>
        <taxon>Pseudomonadati</taxon>
        <taxon>Pseudomonadota</taxon>
        <taxon>Betaproteobacteria</taxon>
        <taxon>Burkholderiales</taxon>
        <taxon>Alcaligenaceae</taxon>
        <taxon>Parapusillimonas</taxon>
    </lineage>
</organism>
<dbReference type="GO" id="GO:0003700">
    <property type="term" value="F:DNA-binding transcription factor activity"/>
    <property type="evidence" value="ECO:0007669"/>
    <property type="project" value="InterPro"/>
</dbReference>
<reference evidence="8 9" key="1">
    <citation type="submission" date="2020-07" db="EMBL/GenBank/DDBJ databases">
        <title>Taxonomic revisions and descriptions of new bacterial species based on genomic comparisons in the high-G+C-content subgroup of the family Alcaligenaceae.</title>
        <authorList>
            <person name="Szabo A."/>
            <person name="Felfoldi T."/>
        </authorList>
    </citation>
    <scope>NUCLEOTIDE SEQUENCE [LARGE SCALE GENOMIC DNA]</scope>
    <source>
        <strain evidence="8 9">LMG 24012</strain>
    </source>
</reference>
<evidence type="ECO:0000256" key="3">
    <source>
        <dbReference type="ARBA" id="ARBA00023015"/>
    </source>
</evidence>
<sequence>MNIGEASEASAVSRKMIRYYESIGLIQPARRSDAGYRKYGANDVEALRFIKRSRELGFSLDRIRTLIGLWEDTTRQSADVKRLAQQHIDELDRDIAKLQSIRDQLAHLVDCCHGDSRPECPILADLGARSQNVPEQQGG</sequence>
<dbReference type="PANTHER" id="PTHR30204:SF94">
    <property type="entry name" value="HEAVY METAL-DEPENDENT TRANSCRIPTIONAL REGULATOR HI_0293-RELATED"/>
    <property type="match status" value="1"/>
</dbReference>
<dbReference type="SMART" id="SM00422">
    <property type="entry name" value="HTH_MERR"/>
    <property type="match status" value="1"/>
</dbReference>
<keyword evidence="4" id="KW-0238">DNA-binding</keyword>
<gene>
    <name evidence="8" type="primary">cueR</name>
    <name evidence="8" type="ORF">H0A72_14775</name>
</gene>
<dbReference type="InterPro" id="IPR000551">
    <property type="entry name" value="MerR-type_HTH_dom"/>
</dbReference>
<dbReference type="GO" id="GO:0045893">
    <property type="term" value="P:positive regulation of DNA-templated transcription"/>
    <property type="evidence" value="ECO:0007669"/>
    <property type="project" value="InterPro"/>
</dbReference>
<accession>A0A853G423</accession>
<evidence type="ECO:0000256" key="6">
    <source>
        <dbReference type="SAM" id="Coils"/>
    </source>
</evidence>
<dbReference type="SUPFAM" id="SSF46955">
    <property type="entry name" value="Putative DNA-binding domain"/>
    <property type="match status" value="1"/>
</dbReference>
<keyword evidence="3" id="KW-0805">Transcription regulation</keyword>
<dbReference type="GO" id="GO:0005737">
    <property type="term" value="C:cytoplasm"/>
    <property type="evidence" value="ECO:0007669"/>
    <property type="project" value="UniProtKB-SubCell"/>
</dbReference>
<protein>
    <submittedName>
        <fullName evidence="8">Cu(I)-responsive transcriptional regulator</fullName>
    </submittedName>
</protein>
<dbReference type="Pfam" id="PF09278">
    <property type="entry name" value="MerR-DNA-bind"/>
    <property type="match status" value="1"/>
</dbReference>
<dbReference type="PRINTS" id="PR00040">
    <property type="entry name" value="HTHMERR"/>
</dbReference>
<evidence type="ECO:0000259" key="7">
    <source>
        <dbReference type="PROSITE" id="PS50937"/>
    </source>
</evidence>
<dbReference type="Pfam" id="PF00376">
    <property type="entry name" value="MerR"/>
    <property type="match status" value="1"/>
</dbReference>
<dbReference type="NCBIfam" id="TIGR02044">
    <property type="entry name" value="CueR"/>
    <property type="match status" value="1"/>
</dbReference>
<name>A0A853G423_9BURK</name>
<dbReference type="Gene3D" id="1.10.1660.10">
    <property type="match status" value="1"/>
</dbReference>
<dbReference type="PROSITE" id="PS50937">
    <property type="entry name" value="HTH_MERR_2"/>
    <property type="match status" value="1"/>
</dbReference>
<dbReference type="InterPro" id="IPR015358">
    <property type="entry name" value="Tscrpt_reg_MerR_DNA-bd"/>
</dbReference>
<comment type="subcellular location">
    <subcellularLocation>
        <location evidence="1">Cytoplasm</location>
    </subcellularLocation>
</comment>
<keyword evidence="6" id="KW-0175">Coiled coil</keyword>
<dbReference type="InterPro" id="IPR011789">
    <property type="entry name" value="CueR"/>
</dbReference>
<evidence type="ECO:0000313" key="8">
    <source>
        <dbReference type="EMBL" id="NYT50582.1"/>
    </source>
</evidence>
<evidence type="ECO:0000256" key="1">
    <source>
        <dbReference type="ARBA" id="ARBA00004496"/>
    </source>
</evidence>
<evidence type="ECO:0000256" key="4">
    <source>
        <dbReference type="ARBA" id="ARBA00023125"/>
    </source>
</evidence>
<dbReference type="PANTHER" id="PTHR30204">
    <property type="entry name" value="REDOX-CYCLING DRUG-SENSING TRANSCRIPTIONAL ACTIVATOR SOXR"/>
    <property type="match status" value="1"/>
</dbReference>